<keyword evidence="1" id="KW-0378">Hydrolase</keyword>
<reference evidence="4" key="1">
    <citation type="journal article" date="2023" name="Plant Biotechnol. J.">
        <title>Chromosome-level wild Hevea brasiliensis genome provides new tools for genomic-assisted breeding and valuable loci to elevate rubber yield.</title>
        <authorList>
            <person name="Cheng H."/>
            <person name="Song X."/>
            <person name="Hu Y."/>
            <person name="Wu T."/>
            <person name="Yang Q."/>
            <person name="An Z."/>
            <person name="Feng S."/>
            <person name="Deng Z."/>
            <person name="Wu W."/>
            <person name="Zeng X."/>
            <person name="Tu M."/>
            <person name="Wang X."/>
            <person name="Huang H."/>
        </authorList>
    </citation>
    <scope>NUCLEOTIDE SEQUENCE</scope>
    <source>
        <strain evidence="4">MT/VB/25A 57/8</strain>
    </source>
</reference>
<comment type="similarity">
    <text evidence="2">Belongs to the AB hydrolase superfamily. Epoxide hydrolase family.</text>
</comment>
<accession>A0ABQ9N5J2</accession>
<evidence type="ECO:0000256" key="2">
    <source>
        <dbReference type="ARBA" id="ARBA00038334"/>
    </source>
</evidence>
<dbReference type="Proteomes" id="UP001174677">
    <property type="component" value="Chromosome 2"/>
</dbReference>
<evidence type="ECO:0000313" key="5">
    <source>
        <dbReference type="Proteomes" id="UP001174677"/>
    </source>
</evidence>
<keyword evidence="5" id="KW-1185">Reference proteome</keyword>
<dbReference type="PRINTS" id="PR00412">
    <property type="entry name" value="EPOXHYDRLASE"/>
</dbReference>
<comment type="caution">
    <text evidence="4">The sequence shown here is derived from an EMBL/GenBank/DDBJ whole genome shotgun (WGS) entry which is preliminary data.</text>
</comment>
<name>A0ABQ9N5J2_HEVBR</name>
<sequence>MEKIEHTRVSTNGINMHVATIGTGPEILFLHGFPGLWYSWRHQLLSLSSLGYRCIAPDLRGYGDTDAPESVNQYTVFHIVGDLIGLLDSLGIQQVFLVGHDWGALIAWSLCIFRPDRIKALVNTSVAFMPRNPQVKPLDGFRFMFGDDYYICRFQEPGEAEEDFAQVNTAELIKLFFTSRNPRPPIFPMEVGFRALPDPPSLPSWLTEEDINFYAAKFNQTGFSGGLNYYRNINLKVLDYLNWELTAAWTRVEIKVPVKFIIGDLDLTYHIPGVKEYIHNGGFKKDVPLLQDVVVMEGVAHYLNQEKPEEVNKHIYDFIKKF</sequence>
<protein>
    <recommendedName>
        <fullName evidence="3">AB hydrolase-1 domain-containing protein</fullName>
    </recommendedName>
</protein>
<evidence type="ECO:0000313" key="4">
    <source>
        <dbReference type="EMBL" id="KAJ9187802.1"/>
    </source>
</evidence>
<dbReference type="SUPFAM" id="SSF53474">
    <property type="entry name" value="alpha/beta-Hydrolases"/>
    <property type="match status" value="1"/>
</dbReference>
<dbReference type="PRINTS" id="PR00111">
    <property type="entry name" value="ABHYDROLASE"/>
</dbReference>
<dbReference type="PANTHER" id="PTHR43329">
    <property type="entry name" value="EPOXIDE HYDROLASE"/>
    <property type="match status" value="1"/>
</dbReference>
<dbReference type="InterPro" id="IPR029058">
    <property type="entry name" value="AB_hydrolase_fold"/>
</dbReference>
<proteinExistence type="inferred from homology"/>
<evidence type="ECO:0000256" key="1">
    <source>
        <dbReference type="ARBA" id="ARBA00022801"/>
    </source>
</evidence>
<dbReference type="Gene3D" id="3.40.50.1820">
    <property type="entry name" value="alpha/beta hydrolase"/>
    <property type="match status" value="1"/>
</dbReference>
<dbReference type="InterPro" id="IPR000073">
    <property type="entry name" value="AB_hydrolase_1"/>
</dbReference>
<dbReference type="Pfam" id="PF00561">
    <property type="entry name" value="Abhydrolase_1"/>
    <property type="match status" value="1"/>
</dbReference>
<dbReference type="InterPro" id="IPR000639">
    <property type="entry name" value="Epox_hydrolase-like"/>
</dbReference>
<gene>
    <name evidence="4" type="ORF">P3X46_003219</name>
</gene>
<dbReference type="EMBL" id="JARPOI010000002">
    <property type="protein sequence ID" value="KAJ9187802.1"/>
    <property type="molecule type" value="Genomic_DNA"/>
</dbReference>
<organism evidence="4 5">
    <name type="scientific">Hevea brasiliensis</name>
    <name type="common">Para rubber tree</name>
    <name type="synonym">Siphonia brasiliensis</name>
    <dbReference type="NCBI Taxonomy" id="3981"/>
    <lineage>
        <taxon>Eukaryota</taxon>
        <taxon>Viridiplantae</taxon>
        <taxon>Streptophyta</taxon>
        <taxon>Embryophyta</taxon>
        <taxon>Tracheophyta</taxon>
        <taxon>Spermatophyta</taxon>
        <taxon>Magnoliopsida</taxon>
        <taxon>eudicotyledons</taxon>
        <taxon>Gunneridae</taxon>
        <taxon>Pentapetalae</taxon>
        <taxon>rosids</taxon>
        <taxon>fabids</taxon>
        <taxon>Malpighiales</taxon>
        <taxon>Euphorbiaceae</taxon>
        <taxon>Crotonoideae</taxon>
        <taxon>Micrandreae</taxon>
        <taxon>Hevea</taxon>
    </lineage>
</organism>
<feature type="domain" description="AB hydrolase-1" evidence="3">
    <location>
        <begin position="27"/>
        <end position="129"/>
    </location>
</feature>
<evidence type="ECO:0000259" key="3">
    <source>
        <dbReference type="Pfam" id="PF00561"/>
    </source>
</evidence>